<dbReference type="PANTHER" id="PTHR11124">
    <property type="entry name" value="VACUOLAR SORTING PROTEIN VPS29"/>
    <property type="match status" value="1"/>
</dbReference>
<dbReference type="BioCyc" id="JESP1508404:G14D9-9876-MONOMER"/>
<keyword evidence="5" id="KW-1185">Reference proteome</keyword>
<protein>
    <recommendedName>
        <fullName evidence="2">Phosphoesterase</fullName>
        <ecNumber evidence="2">3.1.4.-</ecNumber>
    </recommendedName>
</protein>
<comment type="similarity">
    <text evidence="1 2">Belongs to the metallophosphoesterase superfamily. YfcE family.</text>
</comment>
<evidence type="ECO:0000256" key="1">
    <source>
        <dbReference type="ARBA" id="ARBA00008950"/>
    </source>
</evidence>
<dbReference type="EC" id="3.1.4.-" evidence="2"/>
<sequence>MKIIVLSDTHMPRMAKSLPPRLLKELVSADLILHTGDFNTIDVLHELEQFASVKAVYGNADQQEVIKALPEKQIIQAGSFRIGLVHGHGKGKTTEKRAIEAFSNDQIDLLIYGHSHIPSFKKIDGLQILNPGSPTDKRRQKQFSFVVLTVEETLDVELIYYDSKT</sequence>
<name>A0A0B5AIS6_9BACL</name>
<dbReference type="SUPFAM" id="SSF56300">
    <property type="entry name" value="Metallo-dependent phosphatases"/>
    <property type="match status" value="1"/>
</dbReference>
<dbReference type="InterPro" id="IPR024654">
    <property type="entry name" value="Calcineurin-like_PHP_lpxH"/>
</dbReference>
<reference evidence="4 5" key="1">
    <citation type="submission" date="2014-08" db="EMBL/GenBank/DDBJ databases">
        <title>Complete genome of a marine bacteria Jeotgalibacillus malaysiensis.</title>
        <authorList>
            <person name="Yaakop A.S."/>
            <person name="Chan K.-G."/>
            <person name="Goh K.M."/>
        </authorList>
    </citation>
    <scope>NUCLEOTIDE SEQUENCE [LARGE SCALE GENOMIC DNA]</scope>
    <source>
        <strain evidence="4 5">D5</strain>
    </source>
</reference>
<comment type="cofactor">
    <cofactor evidence="2">
        <name>a divalent metal cation</name>
        <dbReference type="ChEBI" id="CHEBI:60240"/>
    </cofactor>
</comment>
<dbReference type="Pfam" id="PF12850">
    <property type="entry name" value="Metallophos_2"/>
    <property type="match status" value="1"/>
</dbReference>
<accession>A0A0B5AIS6</accession>
<dbReference type="EMBL" id="CP009416">
    <property type="protein sequence ID" value="AJD89976.1"/>
    <property type="molecule type" value="Genomic_DNA"/>
</dbReference>
<organism evidence="4 5">
    <name type="scientific">Jeotgalibacillus malaysiensis</name>
    <dbReference type="NCBI Taxonomy" id="1508404"/>
    <lineage>
        <taxon>Bacteria</taxon>
        <taxon>Bacillati</taxon>
        <taxon>Bacillota</taxon>
        <taxon>Bacilli</taxon>
        <taxon>Bacillales</taxon>
        <taxon>Caryophanaceae</taxon>
        <taxon>Jeotgalibacillus</taxon>
    </lineage>
</organism>
<proteinExistence type="inferred from homology"/>
<dbReference type="NCBIfam" id="TIGR00040">
    <property type="entry name" value="yfcE"/>
    <property type="match status" value="1"/>
</dbReference>
<dbReference type="Gene3D" id="3.60.21.10">
    <property type="match status" value="1"/>
</dbReference>
<dbReference type="GO" id="GO:0016787">
    <property type="term" value="F:hydrolase activity"/>
    <property type="evidence" value="ECO:0007669"/>
    <property type="project" value="UniProtKB-UniRule"/>
</dbReference>
<dbReference type="OrthoDB" id="9800565at2"/>
<evidence type="ECO:0000313" key="5">
    <source>
        <dbReference type="Proteomes" id="UP000031449"/>
    </source>
</evidence>
<dbReference type="InterPro" id="IPR029052">
    <property type="entry name" value="Metallo-depent_PP-like"/>
</dbReference>
<dbReference type="Proteomes" id="UP000031449">
    <property type="component" value="Chromosome"/>
</dbReference>
<evidence type="ECO:0000313" key="4">
    <source>
        <dbReference type="EMBL" id="AJD89976.1"/>
    </source>
</evidence>
<evidence type="ECO:0000256" key="2">
    <source>
        <dbReference type="RuleBase" id="RU362039"/>
    </source>
</evidence>
<dbReference type="GO" id="GO:0046872">
    <property type="term" value="F:metal ion binding"/>
    <property type="evidence" value="ECO:0007669"/>
    <property type="project" value="UniProtKB-KW"/>
</dbReference>
<gene>
    <name evidence="4" type="ORF">JMA_06590</name>
</gene>
<dbReference type="AlphaFoldDB" id="A0A0B5AIS6"/>
<evidence type="ECO:0000259" key="3">
    <source>
        <dbReference type="Pfam" id="PF12850"/>
    </source>
</evidence>
<dbReference type="InterPro" id="IPR000979">
    <property type="entry name" value="Phosphodiesterase_MJ0936/Vps29"/>
</dbReference>
<feature type="domain" description="Calcineurin-like phosphoesterase" evidence="3">
    <location>
        <begin position="1"/>
        <end position="152"/>
    </location>
</feature>
<keyword evidence="2" id="KW-0479">Metal-binding</keyword>
<dbReference type="HOGENOM" id="CLU_063749_3_2_9"/>
<dbReference type="KEGG" id="jeo:JMA_06590"/>
<dbReference type="STRING" id="1508404.JMA_06590"/>